<dbReference type="GO" id="GO:0005275">
    <property type="term" value="F:amine transmembrane transporter activity"/>
    <property type="evidence" value="ECO:0007669"/>
    <property type="project" value="TreeGrafter"/>
</dbReference>
<keyword evidence="2 7" id="KW-0813">Transport</keyword>
<evidence type="ECO:0000313" key="10">
    <source>
        <dbReference type="Proteomes" id="UP000325161"/>
    </source>
</evidence>
<dbReference type="SUPFAM" id="SSF161098">
    <property type="entry name" value="MetI-like"/>
    <property type="match status" value="1"/>
</dbReference>
<evidence type="ECO:0000256" key="6">
    <source>
        <dbReference type="ARBA" id="ARBA00023136"/>
    </source>
</evidence>
<evidence type="ECO:0000256" key="3">
    <source>
        <dbReference type="ARBA" id="ARBA00022475"/>
    </source>
</evidence>
<dbReference type="PANTHER" id="PTHR47737:SF1">
    <property type="entry name" value="GLYCINE BETAINE_PROLINE BETAINE TRANSPORT SYSTEM PERMEASE PROTEIN PROW"/>
    <property type="match status" value="1"/>
</dbReference>
<organism evidence="9 10">
    <name type="scientific">Pigmentiphaga aceris</name>
    <dbReference type="NCBI Taxonomy" id="1940612"/>
    <lineage>
        <taxon>Bacteria</taxon>
        <taxon>Pseudomonadati</taxon>
        <taxon>Pseudomonadota</taxon>
        <taxon>Betaproteobacteria</taxon>
        <taxon>Burkholderiales</taxon>
        <taxon>Alcaligenaceae</taxon>
        <taxon>Pigmentiphaga</taxon>
    </lineage>
</organism>
<evidence type="ECO:0000313" key="9">
    <source>
        <dbReference type="EMBL" id="QEI07360.1"/>
    </source>
</evidence>
<dbReference type="CDD" id="cd06261">
    <property type="entry name" value="TM_PBP2"/>
    <property type="match status" value="1"/>
</dbReference>
<dbReference type="Proteomes" id="UP000325161">
    <property type="component" value="Chromosome"/>
</dbReference>
<keyword evidence="6 7" id="KW-0472">Membrane</keyword>
<evidence type="ECO:0000256" key="1">
    <source>
        <dbReference type="ARBA" id="ARBA00004651"/>
    </source>
</evidence>
<comment type="subcellular location">
    <subcellularLocation>
        <location evidence="1 7">Cell membrane</location>
        <topology evidence="1 7">Multi-pass membrane protein</topology>
    </subcellularLocation>
</comment>
<keyword evidence="3" id="KW-1003">Cell membrane</keyword>
<feature type="transmembrane region" description="Helical" evidence="7">
    <location>
        <begin position="97"/>
        <end position="121"/>
    </location>
</feature>
<dbReference type="EMBL" id="CP043046">
    <property type="protein sequence ID" value="QEI07360.1"/>
    <property type="molecule type" value="Genomic_DNA"/>
</dbReference>
<evidence type="ECO:0000256" key="2">
    <source>
        <dbReference type="ARBA" id="ARBA00022448"/>
    </source>
</evidence>
<keyword evidence="5 7" id="KW-1133">Transmembrane helix</keyword>
<dbReference type="GO" id="GO:0031460">
    <property type="term" value="P:glycine betaine transport"/>
    <property type="evidence" value="ECO:0007669"/>
    <property type="project" value="TreeGrafter"/>
</dbReference>
<feature type="transmembrane region" description="Helical" evidence="7">
    <location>
        <begin position="221"/>
        <end position="239"/>
    </location>
</feature>
<accession>A0A5C0B2F5</accession>
<dbReference type="KEGG" id="pacr:FXN63_17050"/>
<sequence length="287" mass="31262">MFPEFFPARAIRQAIDGFVDHLVTDYASTLEAMARPLLNLLIWIEQVLRDSPWWAVTLVVIAIAWAVSRRIGFSVAMGALLCVIGMLGLWDAGMQTLALMIVATGVSVVIGIPMGILMARVDWLRQIMLPVLDVMQTMPSFVYLIPVVMLFGLGKIPAIISTVIYAVPPLIRLTDLGIRLVDREVLEASRAFGASTRQQLFGVQLPLALPNIMAGVNQTTMMALSMVVIASMIGARGLGHEVLLGINRLEVGRGLMAGLGIVALAVLFDRITQSYGQRQRARIGGQR</sequence>
<feature type="transmembrane region" description="Helical" evidence="7">
    <location>
        <begin position="251"/>
        <end position="268"/>
    </location>
</feature>
<dbReference type="Gene3D" id="1.10.3720.10">
    <property type="entry name" value="MetI-like"/>
    <property type="match status" value="1"/>
</dbReference>
<dbReference type="InterPro" id="IPR000515">
    <property type="entry name" value="MetI-like"/>
</dbReference>
<evidence type="ECO:0000256" key="5">
    <source>
        <dbReference type="ARBA" id="ARBA00022989"/>
    </source>
</evidence>
<evidence type="ECO:0000256" key="7">
    <source>
        <dbReference type="RuleBase" id="RU363032"/>
    </source>
</evidence>
<protein>
    <submittedName>
        <fullName evidence="9">Proline/glycine betaine ABC transporter permease</fullName>
    </submittedName>
</protein>
<reference evidence="9 10" key="1">
    <citation type="submission" date="2019-08" db="EMBL/GenBank/DDBJ databases">
        <title>Amphibian skin-associated Pigmentiphaga: genome sequence and occurrence across geography and hosts.</title>
        <authorList>
            <person name="Bletz M.C."/>
            <person name="Bunk B."/>
            <person name="Sproeer C."/>
            <person name="Biwer P."/>
            <person name="Reiter S."/>
            <person name="Rabemananjara F.C.E."/>
            <person name="Schulz S."/>
            <person name="Overmann J."/>
            <person name="Vences M."/>
        </authorList>
    </citation>
    <scope>NUCLEOTIDE SEQUENCE [LARGE SCALE GENOMIC DNA]</scope>
    <source>
        <strain evidence="9 10">Mada1488</strain>
    </source>
</reference>
<gene>
    <name evidence="9" type="ORF">FXN63_17050</name>
</gene>
<dbReference type="GO" id="GO:0015226">
    <property type="term" value="F:carnitine transmembrane transporter activity"/>
    <property type="evidence" value="ECO:0007669"/>
    <property type="project" value="TreeGrafter"/>
</dbReference>
<evidence type="ECO:0000256" key="4">
    <source>
        <dbReference type="ARBA" id="ARBA00022692"/>
    </source>
</evidence>
<dbReference type="GO" id="GO:0015871">
    <property type="term" value="P:choline transport"/>
    <property type="evidence" value="ECO:0007669"/>
    <property type="project" value="TreeGrafter"/>
</dbReference>
<proteinExistence type="inferred from homology"/>
<dbReference type="AlphaFoldDB" id="A0A5C0B2F5"/>
<name>A0A5C0B2F5_9BURK</name>
<dbReference type="OrthoDB" id="9806809at2"/>
<evidence type="ECO:0000259" key="8">
    <source>
        <dbReference type="PROSITE" id="PS50928"/>
    </source>
</evidence>
<comment type="similarity">
    <text evidence="7">Belongs to the binding-protein-dependent transport system permease family.</text>
</comment>
<keyword evidence="10" id="KW-1185">Reference proteome</keyword>
<dbReference type="GO" id="GO:0043190">
    <property type="term" value="C:ATP-binding cassette (ABC) transporter complex"/>
    <property type="evidence" value="ECO:0007669"/>
    <property type="project" value="TreeGrafter"/>
</dbReference>
<feature type="domain" description="ABC transmembrane type-1" evidence="8">
    <location>
        <begin position="93"/>
        <end position="272"/>
    </location>
</feature>
<keyword evidence="4 7" id="KW-0812">Transmembrane</keyword>
<dbReference type="Pfam" id="PF00528">
    <property type="entry name" value="BPD_transp_1"/>
    <property type="match status" value="1"/>
</dbReference>
<dbReference type="PANTHER" id="PTHR47737">
    <property type="entry name" value="GLYCINE BETAINE/PROLINE BETAINE TRANSPORT SYSTEM PERMEASE PROTEIN PROW"/>
    <property type="match status" value="1"/>
</dbReference>
<dbReference type="RefSeq" id="WP_148816407.1">
    <property type="nucleotide sequence ID" value="NZ_CP043046.1"/>
</dbReference>
<dbReference type="PROSITE" id="PS50928">
    <property type="entry name" value="ABC_TM1"/>
    <property type="match status" value="1"/>
</dbReference>
<feature type="transmembrane region" description="Helical" evidence="7">
    <location>
        <begin position="141"/>
        <end position="167"/>
    </location>
</feature>
<dbReference type="InterPro" id="IPR035906">
    <property type="entry name" value="MetI-like_sf"/>
</dbReference>
<feature type="transmembrane region" description="Helical" evidence="7">
    <location>
        <begin position="73"/>
        <end position="90"/>
    </location>
</feature>
<dbReference type="FunFam" id="1.10.3720.10:FF:000001">
    <property type="entry name" value="Glycine betaine ABC transporter, permease"/>
    <property type="match status" value="1"/>
</dbReference>